<dbReference type="InterPro" id="IPR001194">
    <property type="entry name" value="cDENN_dom"/>
</dbReference>
<feature type="domain" description="Myotubularin phosphatase" evidence="9">
    <location>
        <begin position="1125"/>
        <end position="1626"/>
    </location>
</feature>
<dbReference type="Gene3D" id="3.30.60.20">
    <property type="match status" value="1"/>
</dbReference>
<dbReference type="InterPro" id="IPR043153">
    <property type="entry name" value="DENN_C"/>
</dbReference>
<dbReference type="SUPFAM" id="SSF50729">
    <property type="entry name" value="PH domain-like"/>
    <property type="match status" value="2"/>
</dbReference>
<keyword evidence="3" id="KW-0479">Metal-binding</keyword>
<dbReference type="SMART" id="SM00109">
    <property type="entry name" value="C1"/>
    <property type="match status" value="1"/>
</dbReference>
<feature type="region of interest" description="Disordered" evidence="5">
    <location>
        <begin position="804"/>
        <end position="825"/>
    </location>
</feature>
<dbReference type="SMART" id="SM00568">
    <property type="entry name" value="GRAM"/>
    <property type="match status" value="1"/>
</dbReference>
<dbReference type="OrthoDB" id="74314at2759"/>
<dbReference type="PROSITE" id="PS00479">
    <property type="entry name" value="ZF_DAG_PE_1"/>
    <property type="match status" value="1"/>
</dbReference>
<dbReference type="Pfam" id="PF00130">
    <property type="entry name" value="C1_1"/>
    <property type="match status" value="1"/>
</dbReference>
<dbReference type="PROSITE" id="PS50081">
    <property type="entry name" value="ZF_DAG_PE_2"/>
    <property type="match status" value="1"/>
</dbReference>
<dbReference type="EMBL" id="OU895878">
    <property type="protein sequence ID" value="CAG9804477.1"/>
    <property type="molecule type" value="Genomic_DNA"/>
</dbReference>
<feature type="compositionally biased region" description="Basic and acidic residues" evidence="5">
    <location>
        <begin position="810"/>
        <end position="825"/>
    </location>
</feature>
<dbReference type="Pfam" id="PF12335">
    <property type="entry name" value="SBF2"/>
    <property type="match status" value="1"/>
</dbReference>
<dbReference type="Proteomes" id="UP001153620">
    <property type="component" value="Chromosome 2"/>
</dbReference>
<dbReference type="InterPro" id="IPR029021">
    <property type="entry name" value="Prot-tyrosine_phosphatase-like"/>
</dbReference>
<proteinExistence type="inferred from homology"/>
<dbReference type="PROSITE" id="PS51339">
    <property type="entry name" value="PPASE_MYOTUBULARIN"/>
    <property type="match status" value="1"/>
</dbReference>
<keyword evidence="2" id="KW-0597">Phosphoprotein</keyword>
<evidence type="ECO:0000256" key="1">
    <source>
        <dbReference type="ARBA" id="ARBA00007471"/>
    </source>
</evidence>
<dbReference type="Gene3D" id="3.30.450.200">
    <property type="match status" value="1"/>
</dbReference>
<keyword evidence="4" id="KW-0862">Zinc</keyword>
<dbReference type="Pfam" id="PF02893">
    <property type="entry name" value="GRAM"/>
    <property type="match status" value="1"/>
</dbReference>
<dbReference type="InterPro" id="IPR005113">
    <property type="entry name" value="uDENN_dom"/>
</dbReference>
<comment type="similarity">
    <text evidence="1">Belongs to the protein-tyrosine phosphatase family. Non-receptor class myotubularin subfamily.</text>
</comment>
<dbReference type="InterPro" id="IPR001849">
    <property type="entry name" value="PH_domain"/>
</dbReference>
<dbReference type="CDD" id="cd14534">
    <property type="entry name" value="PTP-MTMR5-like"/>
    <property type="match status" value="1"/>
</dbReference>
<dbReference type="InterPro" id="IPR037516">
    <property type="entry name" value="Tripartite_DENN"/>
</dbReference>
<gene>
    <name evidence="10" type="ORF">CHIRRI_LOCUS7360</name>
</gene>
<dbReference type="PROSITE" id="PS50003">
    <property type="entry name" value="PH_DOMAIN"/>
    <property type="match status" value="1"/>
</dbReference>
<reference evidence="10" key="2">
    <citation type="submission" date="2022-10" db="EMBL/GenBank/DDBJ databases">
        <authorList>
            <consortium name="ENA_rothamsted_submissions"/>
            <consortium name="culmorum"/>
            <person name="King R."/>
        </authorList>
    </citation>
    <scope>NUCLEOTIDE SEQUENCE</scope>
</reference>
<dbReference type="SMART" id="SM00799">
    <property type="entry name" value="DENN"/>
    <property type="match status" value="1"/>
</dbReference>
<evidence type="ECO:0000313" key="10">
    <source>
        <dbReference type="EMBL" id="CAG9804477.1"/>
    </source>
</evidence>
<dbReference type="InterPro" id="IPR004182">
    <property type="entry name" value="GRAM"/>
</dbReference>
<dbReference type="GO" id="GO:0005085">
    <property type="term" value="F:guanyl-nucleotide exchange factor activity"/>
    <property type="evidence" value="ECO:0007669"/>
    <property type="project" value="TreeGrafter"/>
</dbReference>
<evidence type="ECO:0000256" key="5">
    <source>
        <dbReference type="SAM" id="MobiDB-lite"/>
    </source>
</evidence>
<dbReference type="Pfam" id="PF00169">
    <property type="entry name" value="PH"/>
    <property type="match status" value="1"/>
</dbReference>
<dbReference type="PANTHER" id="PTHR10807:SF109">
    <property type="entry name" value="SET DOMAIN BINDING FACTOR, ISOFORM A"/>
    <property type="match status" value="1"/>
</dbReference>
<feature type="compositionally biased region" description="Low complexity" evidence="5">
    <location>
        <begin position="1089"/>
        <end position="1100"/>
    </location>
</feature>
<dbReference type="SUPFAM" id="SSF52799">
    <property type="entry name" value="(Phosphotyrosine protein) phosphatases II"/>
    <property type="match status" value="1"/>
</dbReference>
<dbReference type="CDD" id="cd13208">
    <property type="entry name" value="PH-GRAM_MTMR5_MTMR13"/>
    <property type="match status" value="1"/>
</dbReference>
<feature type="domain" description="PH" evidence="6">
    <location>
        <begin position="1851"/>
        <end position="1957"/>
    </location>
</feature>
<dbReference type="Pfam" id="PF02141">
    <property type="entry name" value="DENN"/>
    <property type="match status" value="1"/>
</dbReference>
<dbReference type="SMART" id="SM00801">
    <property type="entry name" value="dDENN"/>
    <property type="match status" value="1"/>
</dbReference>
<dbReference type="Pfam" id="PF06602">
    <property type="entry name" value="Myotub-related"/>
    <property type="match status" value="1"/>
</dbReference>
<dbReference type="InterPro" id="IPR002219">
    <property type="entry name" value="PKC_DAG/PE"/>
</dbReference>
<keyword evidence="11" id="KW-1185">Reference proteome</keyword>
<dbReference type="CDD" id="cd01235">
    <property type="entry name" value="PH_Sbf1_hMTMR5"/>
    <property type="match status" value="1"/>
</dbReference>
<dbReference type="InterPro" id="IPR011993">
    <property type="entry name" value="PH-like_dom_sf"/>
</dbReference>
<dbReference type="SMART" id="SM00233">
    <property type="entry name" value="PH"/>
    <property type="match status" value="1"/>
</dbReference>
<dbReference type="SMART" id="SM00800">
    <property type="entry name" value="uDENN"/>
    <property type="match status" value="1"/>
</dbReference>
<dbReference type="PANTHER" id="PTHR10807">
    <property type="entry name" value="MYOTUBULARIN-RELATED"/>
    <property type="match status" value="1"/>
</dbReference>
<dbReference type="InterPro" id="IPR046349">
    <property type="entry name" value="C1-like_sf"/>
</dbReference>
<evidence type="ECO:0000259" key="7">
    <source>
        <dbReference type="PROSITE" id="PS50081"/>
    </source>
</evidence>
<dbReference type="SUPFAM" id="SSF57889">
    <property type="entry name" value="Cysteine-rich domain"/>
    <property type="match status" value="1"/>
</dbReference>
<dbReference type="InterPro" id="IPR010569">
    <property type="entry name" value="Myotubularin-like_Pase_dom"/>
</dbReference>
<dbReference type="InterPro" id="IPR005112">
    <property type="entry name" value="dDENN_dom"/>
</dbReference>
<evidence type="ECO:0000259" key="9">
    <source>
        <dbReference type="PROSITE" id="PS51339"/>
    </source>
</evidence>
<evidence type="ECO:0000256" key="3">
    <source>
        <dbReference type="ARBA" id="ARBA00022723"/>
    </source>
</evidence>
<reference evidence="10" key="1">
    <citation type="submission" date="2022-01" db="EMBL/GenBank/DDBJ databases">
        <authorList>
            <person name="King R."/>
        </authorList>
    </citation>
    <scope>NUCLEOTIDE SEQUENCE</scope>
</reference>
<dbReference type="Pfam" id="PF03456">
    <property type="entry name" value="uDENN"/>
    <property type="match status" value="1"/>
</dbReference>
<feature type="domain" description="UDENN" evidence="8">
    <location>
        <begin position="8"/>
        <end position="445"/>
    </location>
</feature>
<organism evidence="10 11">
    <name type="scientific">Chironomus riparius</name>
    <dbReference type="NCBI Taxonomy" id="315576"/>
    <lineage>
        <taxon>Eukaryota</taxon>
        <taxon>Metazoa</taxon>
        <taxon>Ecdysozoa</taxon>
        <taxon>Arthropoda</taxon>
        <taxon>Hexapoda</taxon>
        <taxon>Insecta</taxon>
        <taxon>Pterygota</taxon>
        <taxon>Neoptera</taxon>
        <taxon>Endopterygota</taxon>
        <taxon>Diptera</taxon>
        <taxon>Nematocera</taxon>
        <taxon>Chironomoidea</taxon>
        <taxon>Chironomidae</taxon>
        <taxon>Chironominae</taxon>
        <taxon>Chironomus</taxon>
    </lineage>
</organism>
<sequence>MSHRLADYFVIVGYERNDTRSQNPGKIIQRFPEKDWDDAPFIQGIELFCQPSGWSLSLIQDEPKYFMSVLTNIDGNHYYCAVLSFYEKISIVPSKPPADEEEENITLSSKQILPSSSTITHHNIMYAPKCLVLVSRLDYSDTFKNCLKTIYTVYLENLPFMIETLIGNILGCIQIPSAGGPQVRFSIGAGDKQALQPPLSTSLPVTGNCVRMLFKQLGMKNVLLLYCAAMTEHKILFHSSSYSRLTESCRALTALMYPLRYTHTYVPILPASILEILATPTPFIMGINSNMLNEINDVLDVIVADLDGGSIHIPESLIIPVSRLPPVLWDNTNYSLTVILQPELAVADNAFSKSNATFNENRNQELIDKEIRAVFMRIFAQLMQGYRSCLTIIRINPKPVIEFHKAAFLGSRDVSDIDFLARVLDSMFFTTFVSERGPSWRSWDAFDELYNAMPELLKSENIERTLILQHIQKLAEKLYINENPNPQSYPEKILTPPDGAFSRIHHPEFPKIESSKVQLIINEGINKNDLQSKLQSYRNNPRIVPIGPPLPSFNDGRLTVTHAARKMEVIKNCVNNIFENKISDARKIFPAVIRILKQRDDARLFLCRELANFVQGSNKATLEHAQFDLVCKLMNRSLQDESPKYQYDIAANILPLSVSFCRKLSPTVMQFAYSCIQGHAIWKTQAFWEQAFYQEVQANVKNLYVNKPIDRNSFFNESVHSLMNEYRTSSEPSALEIAAKQMMEWPSMDAAKQKDLVISEEQILYSQALHYANRMISLLIPLDVRSNTKIKKITKHVEDNASFSNSVLESRSDQSTDGYEDRDASEVEQTVIRQVCKFIDKVCNEGGVSPDNIRKLHSIIGGLVDMQCETLDVVCRESKRIPPVQKPKIQYPTLLSGEDIMGDALRAILLVDGREETISPLLPAEGALFLTNYRVIFKGLPIDSLTCEQSVIRSFPVASLTKEKRISGILSNEQVLPDGLQLRSSTFQLIKVAFDEEVSHETIEIFRKSLNRLRHPEDEFGHFAFANHLTFAAKPKYPKVKEKNSTLKVFAKQTLLRTAKKAGIKTGKSSSNKRKYIFSGINEVEQFYNNPANNNNNNVENSDDDDNASEETEPNPKFTVKDVEKLKDRSFVKDWQRLNLTLNGYRLSSINCNYSLCRTYPAMIVCPKQITDDQLRSLAKTYKNQRVPIPTWRHSNGAVLLRSALSLAKSVMGMLKSGSANTSVEGKIDGLQDQDRYFCSMIPHHQQLQQHMSHANILSSESNISIDSLLGPKAHLTPLSNRRNDGAGMRMMNQKPSNKWESLKRGGAHYNQYDDHFTIQAPTRVPLYILSERSQSKSVKLSELGVEYIPVCYNDNRHSREAFKKLMRACLPSTIINEPDHTFLKLIEHSEWLDQIRNLLQLSGTVVDLIDIHEASVNIAFEDGWDVTCQVSSLAQICLDPYYRTIDGFRVLIEKEWLAFGHRFGHRSNLKQNSSAFAPIFLQFLDAVHQIQHQFPLSFEFNEYYLKFLAYHSVSCRFRTFLFDSEFERSDLGITAVEDKRGSLNSHKHMVETGNNSDDESLLYPGGLRNSNTNQPKLGVSIFDYIEKHHVRTPVFYNFKYTTNPNQQVLRPQSSINMLEVWDFYTNEELAQGPSYDLELIGSEVIDEETEYSLKQPKRKVVTVGYDNIYRNESDAFTILLEDLKQAEAERGILPQKWKQVWDKLELPLSESLTDKMNVLSIGNLGRSHGRNMHMTTMDILRRGQITGYQDLSHPHRFEKHVYTTPNNCSLCGNLLWGPVRNGVRCMDCGNSYHEKCADSAPKNCTKYKNIEGNQTLIPPKNPNDMQDSCSIASNNTNDIYRGFESNMPENRTHEGYLYKRGALLKGWKQRWFVLDSIKHQLRYYDSVEDSNCKGAIDLAEVQSVGQASSPFQMTTSKKIDEKAFFDLKTAKRTYNFCAIDASSAQEWLEKIQACLQ</sequence>
<name>A0A9N9RWM2_9DIPT</name>
<evidence type="ECO:0000256" key="4">
    <source>
        <dbReference type="ARBA" id="ARBA00022833"/>
    </source>
</evidence>
<evidence type="ECO:0000256" key="2">
    <source>
        <dbReference type="ARBA" id="ARBA00022553"/>
    </source>
</evidence>
<feature type="region of interest" description="Disordered" evidence="5">
    <location>
        <begin position="1275"/>
        <end position="1300"/>
    </location>
</feature>
<protein>
    <recommendedName>
        <fullName evidence="12">Myotubularin-related protein 13</fullName>
    </recommendedName>
</protein>
<evidence type="ECO:0000259" key="6">
    <source>
        <dbReference type="PROSITE" id="PS50003"/>
    </source>
</evidence>
<evidence type="ECO:0000313" key="11">
    <source>
        <dbReference type="Proteomes" id="UP001153620"/>
    </source>
</evidence>
<dbReference type="GO" id="GO:0005737">
    <property type="term" value="C:cytoplasm"/>
    <property type="evidence" value="ECO:0007669"/>
    <property type="project" value="TreeGrafter"/>
</dbReference>
<dbReference type="FunFam" id="3.40.50.11500:FF:000006">
    <property type="entry name" value="SET binding factor 2"/>
    <property type="match status" value="1"/>
</dbReference>
<dbReference type="GO" id="GO:0046872">
    <property type="term" value="F:metal ion binding"/>
    <property type="evidence" value="ECO:0007669"/>
    <property type="project" value="UniProtKB-KW"/>
</dbReference>
<accession>A0A9N9RWM2</accession>
<feature type="domain" description="Phorbol-ester/DAG-type" evidence="7">
    <location>
        <begin position="1755"/>
        <end position="1805"/>
    </location>
</feature>
<dbReference type="InterPro" id="IPR022096">
    <property type="entry name" value="SBF1/SBF2"/>
</dbReference>
<dbReference type="PROSITE" id="PS50211">
    <property type="entry name" value="DENN"/>
    <property type="match status" value="1"/>
</dbReference>
<dbReference type="InterPro" id="IPR030564">
    <property type="entry name" value="Myotubularin"/>
</dbReference>
<dbReference type="Gene3D" id="2.30.29.30">
    <property type="entry name" value="Pleckstrin-homology domain (PH domain)/Phosphotyrosine-binding domain (PTB)"/>
    <property type="match status" value="1"/>
</dbReference>
<evidence type="ECO:0000259" key="8">
    <source>
        <dbReference type="PROSITE" id="PS50211"/>
    </source>
</evidence>
<feature type="region of interest" description="Disordered" evidence="5">
    <location>
        <begin position="1089"/>
        <end position="1116"/>
    </location>
</feature>
<evidence type="ECO:0008006" key="12">
    <source>
        <dbReference type="Google" id="ProtNLM"/>
    </source>
</evidence>
<dbReference type="GO" id="GO:0016020">
    <property type="term" value="C:membrane"/>
    <property type="evidence" value="ECO:0007669"/>
    <property type="project" value="TreeGrafter"/>
</dbReference>
<feature type="compositionally biased region" description="Acidic residues" evidence="5">
    <location>
        <begin position="1101"/>
        <end position="1113"/>
    </location>
</feature>
<dbReference type="Gene3D" id="3.40.50.11500">
    <property type="match status" value="1"/>
</dbReference>